<reference evidence="2" key="2">
    <citation type="submission" date="2021-08" db="EMBL/GenBank/DDBJ databases">
        <authorList>
            <person name="Tani A."/>
            <person name="Ola A."/>
            <person name="Ogura Y."/>
            <person name="Katsura K."/>
            <person name="Hayashi T."/>
        </authorList>
    </citation>
    <scope>NUCLEOTIDE SEQUENCE</scope>
    <source>
        <strain evidence="2">KCTC 52305</strain>
    </source>
</reference>
<reference evidence="2" key="1">
    <citation type="journal article" date="2021" name="Front. Microbiol.">
        <title>Comprehensive Comparative Genomics and Phenotyping of Methylobacterium Species.</title>
        <authorList>
            <person name="Alessa O."/>
            <person name="Ogura Y."/>
            <person name="Fujitani Y."/>
            <person name="Takami H."/>
            <person name="Hayashi T."/>
            <person name="Sahin N."/>
            <person name="Tani A."/>
        </authorList>
    </citation>
    <scope>NUCLEOTIDE SEQUENCE</scope>
    <source>
        <strain evidence="2">KCTC 52305</strain>
    </source>
</reference>
<name>A0ABQ4QZ63_9HYPH</name>
<dbReference type="RefSeq" id="WP_128563424.1">
    <property type="nucleotide sequence ID" value="NZ_BPQH01000007.1"/>
</dbReference>
<feature type="region of interest" description="Disordered" evidence="1">
    <location>
        <begin position="162"/>
        <end position="194"/>
    </location>
</feature>
<comment type="caution">
    <text evidence="2">The sequence shown here is derived from an EMBL/GenBank/DDBJ whole genome shotgun (WGS) entry which is preliminary data.</text>
</comment>
<dbReference type="Proteomes" id="UP001055167">
    <property type="component" value="Unassembled WGS sequence"/>
</dbReference>
<evidence type="ECO:0000313" key="3">
    <source>
        <dbReference type="Proteomes" id="UP001055167"/>
    </source>
</evidence>
<keyword evidence="3" id="KW-1185">Reference proteome</keyword>
<dbReference type="EMBL" id="BPQH01000007">
    <property type="protein sequence ID" value="GJD49852.1"/>
    <property type="molecule type" value="Genomic_DNA"/>
</dbReference>
<feature type="compositionally biased region" description="Low complexity" evidence="1">
    <location>
        <begin position="162"/>
        <end position="187"/>
    </location>
</feature>
<evidence type="ECO:0000256" key="1">
    <source>
        <dbReference type="SAM" id="MobiDB-lite"/>
    </source>
</evidence>
<proteinExistence type="predicted"/>
<evidence type="ECO:0000313" key="2">
    <source>
        <dbReference type="EMBL" id="GJD49852.1"/>
    </source>
</evidence>
<organism evidence="2 3">
    <name type="scientific">Methylobacterium crusticola</name>
    <dbReference type="NCBI Taxonomy" id="1697972"/>
    <lineage>
        <taxon>Bacteria</taxon>
        <taxon>Pseudomonadati</taxon>
        <taxon>Pseudomonadota</taxon>
        <taxon>Alphaproteobacteria</taxon>
        <taxon>Hyphomicrobiales</taxon>
        <taxon>Methylobacteriaceae</taxon>
        <taxon>Methylobacterium</taxon>
    </lineage>
</organism>
<protein>
    <submittedName>
        <fullName evidence="2">Uncharacterized protein</fullName>
    </submittedName>
</protein>
<sequence length="274" mass="28803">MSATTDKQIADILATYGEPLAGNVWRVQGTAVIYHKALERIAVQARIRFDAPVIVRAERDEAVILVTGHMPGANGDRTEWSIGEALIGVNYRVSGRQAAYVFAMAEKRAKDRVILKLAGLHGLLYSEDEADEFKASRPDLAAAQAAAAQAAPAQVAPAQAAPVQAAPRTASAESRAVRAAPAEALAADEGVPEDETAAREVSASAEADLTARIDAAATINAVTDLMLDPDTQRMLAAMAPGLRDEVREHAKARLVSLGWPARNAGKARKAAAVA</sequence>
<accession>A0ABQ4QZ63</accession>
<gene>
    <name evidence="2" type="ORF">OPKNFCMD_2587</name>
</gene>